<dbReference type="PANTHER" id="PTHR16515">
    <property type="entry name" value="PR DOMAIN ZINC FINGER PROTEIN"/>
    <property type="match status" value="1"/>
</dbReference>
<dbReference type="SMART" id="SM00355">
    <property type="entry name" value="ZnF_C2H2"/>
    <property type="match status" value="7"/>
</dbReference>
<dbReference type="GO" id="GO:0010468">
    <property type="term" value="P:regulation of gene expression"/>
    <property type="evidence" value="ECO:0007669"/>
    <property type="project" value="TreeGrafter"/>
</dbReference>
<keyword evidence="7" id="KW-0539">Nucleus</keyword>
<dbReference type="PANTHER" id="PTHR16515:SF49">
    <property type="entry name" value="GASTRULA ZINC FINGER PROTEIN XLCGF49.1-LIKE-RELATED"/>
    <property type="match status" value="1"/>
</dbReference>
<evidence type="ECO:0000256" key="6">
    <source>
        <dbReference type="ARBA" id="ARBA00023125"/>
    </source>
</evidence>
<sequence length="366" mass="42535">MSKGLQKMLSENLYLFLGIVIGLYISSLISDGFDADCHRQQMMKNETAQEIISSSVNKFAPKILTKKPNPSSKKSNEDDETENYDGIERNFSSDEDVKRQKKAKRSYNKRKNPLTCDYCGKTFNRRQHWSSHIRSKHTFEKPYRCNLCDAKYANSHSLLVHKRNHNNEKPFVCSYCGKSFVCSGDLYHHSKIHLNKREYKCLACEKSFNTASILRTHRICMHTDPKDWKYTCSFCSKRFPINSSLVTHLKRHTGVKQFSCHICEKKFFENSELTKHLRSHSSDRPYRCNICETKEYRNRYGLRKHMKIIHDIGSITITKPLISLPNRADNLCINSPKSVALNSTHNNLYWAMVPLCKSLSMLPGSR</sequence>
<dbReference type="Pfam" id="PF13894">
    <property type="entry name" value="zf-C2H2_4"/>
    <property type="match status" value="1"/>
</dbReference>
<protein>
    <recommendedName>
        <fullName evidence="11">C2H2-type domain-containing protein</fullName>
    </recommendedName>
</protein>
<evidence type="ECO:0000259" key="11">
    <source>
        <dbReference type="PROSITE" id="PS50157"/>
    </source>
</evidence>
<dbReference type="Pfam" id="PF13912">
    <property type="entry name" value="zf-C2H2_6"/>
    <property type="match status" value="1"/>
</dbReference>
<accession>A0AAV8VNR2</accession>
<keyword evidence="13" id="KW-1185">Reference proteome</keyword>
<feature type="compositionally biased region" description="Basic and acidic residues" evidence="9">
    <location>
        <begin position="86"/>
        <end position="98"/>
    </location>
</feature>
<feature type="domain" description="C2H2-type" evidence="11">
    <location>
        <begin position="258"/>
        <end position="285"/>
    </location>
</feature>
<evidence type="ECO:0000256" key="10">
    <source>
        <dbReference type="SAM" id="Phobius"/>
    </source>
</evidence>
<dbReference type="Proteomes" id="UP001159042">
    <property type="component" value="Unassembled WGS sequence"/>
</dbReference>
<evidence type="ECO:0000313" key="13">
    <source>
        <dbReference type="Proteomes" id="UP001159042"/>
    </source>
</evidence>
<evidence type="ECO:0000256" key="9">
    <source>
        <dbReference type="SAM" id="MobiDB-lite"/>
    </source>
</evidence>
<keyword evidence="10" id="KW-1133">Transmembrane helix</keyword>
<organism evidence="12 13">
    <name type="scientific">Exocentrus adspersus</name>
    <dbReference type="NCBI Taxonomy" id="1586481"/>
    <lineage>
        <taxon>Eukaryota</taxon>
        <taxon>Metazoa</taxon>
        <taxon>Ecdysozoa</taxon>
        <taxon>Arthropoda</taxon>
        <taxon>Hexapoda</taxon>
        <taxon>Insecta</taxon>
        <taxon>Pterygota</taxon>
        <taxon>Neoptera</taxon>
        <taxon>Endopterygota</taxon>
        <taxon>Coleoptera</taxon>
        <taxon>Polyphaga</taxon>
        <taxon>Cucujiformia</taxon>
        <taxon>Chrysomeloidea</taxon>
        <taxon>Cerambycidae</taxon>
        <taxon>Lamiinae</taxon>
        <taxon>Acanthocinini</taxon>
        <taxon>Exocentrus</taxon>
    </lineage>
</organism>
<evidence type="ECO:0000313" key="12">
    <source>
        <dbReference type="EMBL" id="KAJ8916051.1"/>
    </source>
</evidence>
<dbReference type="InterPro" id="IPR036236">
    <property type="entry name" value="Znf_C2H2_sf"/>
</dbReference>
<evidence type="ECO:0000256" key="2">
    <source>
        <dbReference type="ARBA" id="ARBA00022723"/>
    </source>
</evidence>
<dbReference type="PROSITE" id="PS50157">
    <property type="entry name" value="ZINC_FINGER_C2H2_2"/>
    <property type="match status" value="6"/>
</dbReference>
<evidence type="ECO:0000256" key="7">
    <source>
        <dbReference type="ARBA" id="ARBA00023242"/>
    </source>
</evidence>
<dbReference type="Gene3D" id="3.30.160.60">
    <property type="entry name" value="Classic Zinc Finger"/>
    <property type="match status" value="7"/>
</dbReference>
<dbReference type="Pfam" id="PF00096">
    <property type="entry name" value="zf-C2H2"/>
    <property type="match status" value="5"/>
</dbReference>
<proteinExistence type="predicted"/>
<dbReference type="EMBL" id="JANEYG010000046">
    <property type="protein sequence ID" value="KAJ8916051.1"/>
    <property type="molecule type" value="Genomic_DNA"/>
</dbReference>
<dbReference type="InterPro" id="IPR013087">
    <property type="entry name" value="Znf_C2H2_type"/>
</dbReference>
<dbReference type="FunFam" id="3.30.160.60:FF:000110">
    <property type="entry name" value="Zinc finger protein-like"/>
    <property type="match status" value="1"/>
</dbReference>
<dbReference type="SUPFAM" id="SSF57667">
    <property type="entry name" value="beta-beta-alpha zinc fingers"/>
    <property type="match status" value="3"/>
</dbReference>
<feature type="transmembrane region" description="Helical" evidence="10">
    <location>
        <begin position="12"/>
        <end position="30"/>
    </location>
</feature>
<keyword evidence="10" id="KW-0812">Transmembrane</keyword>
<keyword evidence="6" id="KW-0238">DNA-binding</keyword>
<gene>
    <name evidence="12" type="ORF">NQ315_010919</name>
</gene>
<feature type="domain" description="C2H2-type" evidence="11">
    <location>
        <begin position="199"/>
        <end position="227"/>
    </location>
</feature>
<dbReference type="FunFam" id="3.30.160.60:FF:000100">
    <property type="entry name" value="Zinc finger 45-like"/>
    <property type="match status" value="1"/>
</dbReference>
<evidence type="ECO:0000256" key="1">
    <source>
        <dbReference type="ARBA" id="ARBA00004123"/>
    </source>
</evidence>
<feature type="domain" description="C2H2-type" evidence="11">
    <location>
        <begin position="171"/>
        <end position="198"/>
    </location>
</feature>
<feature type="domain" description="C2H2-type" evidence="11">
    <location>
        <begin position="143"/>
        <end position="170"/>
    </location>
</feature>
<keyword evidence="3" id="KW-0677">Repeat</keyword>
<dbReference type="PROSITE" id="PS00028">
    <property type="entry name" value="ZINC_FINGER_C2H2_1"/>
    <property type="match status" value="6"/>
</dbReference>
<evidence type="ECO:0000256" key="3">
    <source>
        <dbReference type="ARBA" id="ARBA00022737"/>
    </source>
</evidence>
<keyword evidence="5" id="KW-0862">Zinc</keyword>
<evidence type="ECO:0000256" key="8">
    <source>
        <dbReference type="PROSITE-ProRule" id="PRU00042"/>
    </source>
</evidence>
<name>A0AAV8VNR2_9CUCU</name>
<dbReference type="AlphaFoldDB" id="A0AAV8VNR2"/>
<evidence type="ECO:0000256" key="4">
    <source>
        <dbReference type="ARBA" id="ARBA00022771"/>
    </source>
</evidence>
<feature type="domain" description="C2H2-type" evidence="11">
    <location>
        <begin position="230"/>
        <end position="257"/>
    </location>
</feature>
<reference evidence="12 13" key="1">
    <citation type="journal article" date="2023" name="Insect Mol. Biol.">
        <title>Genome sequencing provides insights into the evolution of gene families encoding plant cell wall-degrading enzymes in longhorned beetles.</title>
        <authorList>
            <person name="Shin N.R."/>
            <person name="Okamura Y."/>
            <person name="Kirsch R."/>
            <person name="Pauchet Y."/>
        </authorList>
    </citation>
    <scope>NUCLEOTIDE SEQUENCE [LARGE SCALE GENOMIC DNA]</scope>
    <source>
        <strain evidence="12">EAD_L_NR</strain>
    </source>
</reference>
<dbReference type="GO" id="GO:0008270">
    <property type="term" value="F:zinc ion binding"/>
    <property type="evidence" value="ECO:0007669"/>
    <property type="project" value="UniProtKB-KW"/>
</dbReference>
<feature type="domain" description="C2H2-type" evidence="11">
    <location>
        <begin position="114"/>
        <end position="142"/>
    </location>
</feature>
<keyword evidence="2" id="KW-0479">Metal-binding</keyword>
<dbReference type="InterPro" id="IPR050331">
    <property type="entry name" value="Zinc_finger"/>
</dbReference>
<keyword evidence="4 8" id="KW-0863">Zinc-finger</keyword>
<comment type="subcellular location">
    <subcellularLocation>
        <location evidence="1">Nucleus</location>
    </subcellularLocation>
</comment>
<comment type="caution">
    <text evidence="12">The sequence shown here is derived from an EMBL/GenBank/DDBJ whole genome shotgun (WGS) entry which is preliminary data.</text>
</comment>
<dbReference type="GO" id="GO:0005634">
    <property type="term" value="C:nucleus"/>
    <property type="evidence" value="ECO:0007669"/>
    <property type="project" value="UniProtKB-SubCell"/>
</dbReference>
<feature type="region of interest" description="Disordered" evidence="9">
    <location>
        <begin position="62"/>
        <end position="106"/>
    </location>
</feature>
<keyword evidence="10" id="KW-0472">Membrane</keyword>
<evidence type="ECO:0000256" key="5">
    <source>
        <dbReference type="ARBA" id="ARBA00022833"/>
    </source>
</evidence>